<dbReference type="FunFam" id="2.30.30.140:FF:000066">
    <property type="entry name" value="A-kinase anchor protein 1, mitochondrial"/>
    <property type="match status" value="1"/>
</dbReference>
<feature type="compositionally biased region" description="Low complexity" evidence="14">
    <location>
        <begin position="451"/>
        <end position="468"/>
    </location>
</feature>
<dbReference type="Gene3D" id="2.40.50.90">
    <property type="match status" value="1"/>
</dbReference>
<feature type="domain" description="Tudor" evidence="16">
    <location>
        <begin position="714"/>
        <end position="773"/>
    </location>
</feature>
<feature type="region of interest" description="Disordered" evidence="14">
    <location>
        <begin position="335"/>
        <end position="433"/>
    </location>
</feature>
<feature type="compositionally biased region" description="Low complexity" evidence="14">
    <location>
        <begin position="360"/>
        <end position="371"/>
    </location>
</feature>
<keyword evidence="8 15" id="KW-0472">Membrane</keyword>
<evidence type="ECO:0000313" key="17">
    <source>
        <dbReference type="Ensembl" id="ENSRFEP00010025062.1"/>
    </source>
</evidence>
<feature type="transmembrane region" description="Helical" evidence="15">
    <location>
        <begin position="7"/>
        <end position="26"/>
    </location>
</feature>
<comment type="subcellular location">
    <subcellularLocation>
        <location evidence="1">Mitochondrion outer membrane</location>
    </subcellularLocation>
</comment>
<evidence type="ECO:0000256" key="7">
    <source>
        <dbReference type="ARBA" id="ARBA00023128"/>
    </source>
</evidence>
<dbReference type="Pfam" id="PF00013">
    <property type="entry name" value="KH_1"/>
    <property type="match status" value="1"/>
</dbReference>
<feature type="compositionally biased region" description="Basic and acidic residues" evidence="14">
    <location>
        <begin position="206"/>
        <end position="219"/>
    </location>
</feature>
<dbReference type="Gene3D" id="2.30.30.140">
    <property type="match status" value="1"/>
</dbReference>
<dbReference type="RefSeq" id="XP_032946016.1">
    <property type="nucleotide sequence ID" value="XM_033090125.1"/>
</dbReference>
<dbReference type="InterPro" id="IPR047367">
    <property type="entry name" value="Tudor_AKAP1"/>
</dbReference>
<dbReference type="GeneTree" id="ENSGT00390000001360"/>
<evidence type="ECO:0000256" key="13">
    <source>
        <dbReference type="PROSITE-ProRule" id="PRU00117"/>
    </source>
</evidence>
<dbReference type="GeneID" id="117013190"/>
<evidence type="ECO:0000256" key="15">
    <source>
        <dbReference type="SAM" id="Phobius"/>
    </source>
</evidence>
<evidence type="ECO:0000256" key="2">
    <source>
        <dbReference type="ARBA" id="ARBA00022553"/>
    </source>
</evidence>
<gene>
    <name evidence="17" type="primary">AKAP1</name>
</gene>
<feature type="region of interest" description="Disordered" evidence="14">
    <location>
        <begin position="164"/>
        <end position="244"/>
    </location>
</feature>
<dbReference type="GO" id="GO:0005741">
    <property type="term" value="C:mitochondrial outer membrane"/>
    <property type="evidence" value="ECO:0007669"/>
    <property type="project" value="UniProtKB-SubCell"/>
</dbReference>
<comment type="subunit">
    <text evidence="9">Interacts with SLC8A3. Interacts with CFAP91. Interacts with CLPB. Interacts with NDUFS1.</text>
</comment>
<dbReference type="InterPro" id="IPR047368">
    <property type="entry name" value="KH-I_AKAP1"/>
</dbReference>
<dbReference type="SMART" id="SM00333">
    <property type="entry name" value="TUDOR"/>
    <property type="match status" value="1"/>
</dbReference>
<evidence type="ECO:0000313" key="18">
    <source>
        <dbReference type="Proteomes" id="UP000472240"/>
    </source>
</evidence>
<dbReference type="InterPro" id="IPR035437">
    <property type="entry name" value="SNase_OB-fold_sf"/>
</dbReference>
<keyword evidence="15" id="KW-1133">Transmembrane helix</keyword>
<protein>
    <recommendedName>
        <fullName evidence="10">A-kinase anchor protein 1, mitochondrial</fullName>
    </recommendedName>
    <alternativeName>
        <fullName evidence="11">Dual specificity A-kinase-anchoring protein 1</fullName>
    </alternativeName>
    <alternativeName>
        <fullName evidence="12">Protein kinase A-anchoring protein 1</fullName>
    </alternativeName>
</protein>
<dbReference type="CTD" id="8165"/>
<dbReference type="RefSeq" id="XP_032946019.1">
    <property type="nucleotide sequence ID" value="XM_033090128.1"/>
</dbReference>
<dbReference type="InterPro" id="IPR004087">
    <property type="entry name" value="KH_dom"/>
</dbReference>
<dbReference type="Ensembl" id="ENSRFET00010027239.1">
    <property type="protein sequence ID" value="ENSRFEP00010025062.1"/>
    <property type="gene ID" value="ENSRFEG00010016712.1"/>
</dbReference>
<dbReference type="RefSeq" id="XP_032946017.1">
    <property type="nucleotide sequence ID" value="XM_033090126.1"/>
</dbReference>
<reference evidence="18" key="3">
    <citation type="submission" date="2018-12" db="EMBL/GenBank/DDBJ databases">
        <title>G10K-VGP greater horseshoe bat female genome, primary haplotype.</title>
        <authorList>
            <person name="Teeling E."/>
            <person name="Myers G."/>
            <person name="Vernes S."/>
            <person name="Pippel M."/>
            <person name="Winkler S."/>
            <person name="Fedrigo O."/>
            <person name="Rhie A."/>
            <person name="Koren S."/>
            <person name="Phillippy A."/>
            <person name="Lewin H."/>
            <person name="Damas J."/>
            <person name="Howe K."/>
            <person name="Mountcastle J."/>
            <person name="Jarvis E.D."/>
        </authorList>
    </citation>
    <scope>NUCLEOTIDE SEQUENCE [LARGE SCALE GENOMIC DNA]</scope>
</reference>
<organism evidence="17 18">
    <name type="scientific">Rhinolophus ferrumequinum</name>
    <name type="common">Greater horseshoe bat</name>
    <dbReference type="NCBI Taxonomy" id="59479"/>
    <lineage>
        <taxon>Eukaryota</taxon>
        <taxon>Metazoa</taxon>
        <taxon>Chordata</taxon>
        <taxon>Craniata</taxon>
        <taxon>Vertebrata</taxon>
        <taxon>Euteleostomi</taxon>
        <taxon>Mammalia</taxon>
        <taxon>Eutheria</taxon>
        <taxon>Laurasiatheria</taxon>
        <taxon>Chiroptera</taxon>
        <taxon>Yinpterochiroptera</taxon>
        <taxon>Rhinolophoidea</taxon>
        <taxon>Rhinolophidae</taxon>
        <taxon>Rhinolophinae</taxon>
        <taxon>Rhinolophus</taxon>
    </lineage>
</organism>
<dbReference type="InterPro" id="IPR018459">
    <property type="entry name" value="RII-bd_1"/>
</dbReference>
<dbReference type="FunFam" id="3.30.1370.10:FF:000063">
    <property type="entry name" value="A-kinase anchor protein 1, mitochondrial"/>
    <property type="match status" value="1"/>
</dbReference>
<dbReference type="KEGG" id="rfq:117013190"/>
<feature type="compositionally biased region" description="Polar residues" evidence="14">
    <location>
        <begin position="103"/>
        <end position="116"/>
    </location>
</feature>
<feature type="region of interest" description="Disordered" evidence="14">
    <location>
        <begin position="67"/>
        <end position="129"/>
    </location>
</feature>
<keyword evidence="18" id="KW-1185">Reference proteome</keyword>
<dbReference type="CDD" id="cd20407">
    <property type="entry name" value="Tudor_AKAP1"/>
    <property type="match status" value="1"/>
</dbReference>
<evidence type="ECO:0000256" key="8">
    <source>
        <dbReference type="ARBA" id="ARBA00023136"/>
    </source>
</evidence>
<dbReference type="PROSITE" id="PS50084">
    <property type="entry name" value="KH_TYPE_1"/>
    <property type="match status" value="1"/>
</dbReference>
<reference evidence="17" key="4">
    <citation type="submission" date="2025-08" db="UniProtKB">
        <authorList>
            <consortium name="Ensembl"/>
        </authorList>
    </citation>
    <scope>IDENTIFICATION</scope>
</reference>
<dbReference type="GO" id="GO:0140374">
    <property type="term" value="P:antiviral innate immune response"/>
    <property type="evidence" value="ECO:0007669"/>
    <property type="project" value="Ensembl"/>
</dbReference>
<reference evidence="17 18" key="1">
    <citation type="journal article" date="2015" name="Annu Rev Anim Biosci">
        <title>The Genome 10K Project: a way forward.</title>
        <authorList>
            <person name="Koepfli K.P."/>
            <person name="Paten B."/>
            <person name="O'Brien S.J."/>
            <person name="Koepfli K.P."/>
            <person name="Paten B."/>
            <person name="Antunes A."/>
            <person name="Belov K."/>
            <person name="Bustamante C."/>
            <person name="Castoe T.A."/>
            <person name="Clawson H."/>
            <person name="Crawford A.J."/>
            <person name="Diekhans M."/>
            <person name="Distel D."/>
            <person name="Durbin R."/>
            <person name="Earl D."/>
            <person name="Fujita M.K."/>
            <person name="Gamble T."/>
            <person name="Georges A."/>
            <person name="Gemmell N."/>
            <person name="Gilbert M.T."/>
            <person name="Graves J.M."/>
            <person name="Green R.E."/>
            <person name="Hickey G."/>
            <person name="Jarvis E.D."/>
            <person name="Johnson W."/>
            <person name="Komissarov A."/>
            <person name="Korf I."/>
            <person name="Kuhn R."/>
            <person name="Larkin D.M."/>
            <person name="Lewin H."/>
            <person name="Lopez J.V."/>
            <person name="Ma J."/>
            <person name="Marques-Bonet T."/>
            <person name="Miller W."/>
            <person name="Murphy R."/>
            <person name="Pevzner P."/>
            <person name="Shapiro B."/>
            <person name="Steiner C."/>
            <person name="Tamazian G."/>
            <person name="Venkatesh B."/>
            <person name="Wang J."/>
            <person name="Wayne R."/>
            <person name="Wiley E."/>
            <person name="Yang H."/>
            <person name="Zhang G."/>
            <person name="Haussler D."/>
            <person name="Ryder O."/>
            <person name="O'Brien S.J."/>
        </authorList>
    </citation>
    <scope>NUCLEOTIDE SEQUENCE</scope>
</reference>
<keyword evidence="5 13" id="KW-0694">RNA-binding</keyword>
<dbReference type="SUPFAM" id="SSF63748">
    <property type="entry name" value="Tudor/PWWP/MBT"/>
    <property type="match status" value="1"/>
</dbReference>
<keyword evidence="6" id="KW-0809">Transit peptide</keyword>
<dbReference type="FunCoup" id="A0A671FHA3">
    <property type="interactions" value="430"/>
</dbReference>
<name>A0A671FHA3_RHIFE</name>
<proteinExistence type="predicted"/>
<dbReference type="OrthoDB" id="10069557at2759"/>
<evidence type="ECO:0000256" key="12">
    <source>
        <dbReference type="ARBA" id="ARBA00079744"/>
    </source>
</evidence>
<sequence length="859" mass="91841">MAIQFRSLFPLALPGMLALLGWWWFFSRKKEHVSSRDRQVEARTVELRADPAIEALVPAAEACPGAVSMPPAVTQPPEKELATASKPSPEPRALLRAHPACRTSASSGNLPNTTDSRFPPGTHKDDSTRVELALTGDEAKSVPLECSLPSPKFVPFPHEAAEVCKHEAERDRQGQSAAPTEKHGPGEKARDTGGAEGTGDAALGERVLEERVLSQERGFESQSSKAPSLAPLGGGGEAGKSSLPQVEGDAVGKLLSSFIEVPHMGLAKDDETPAAQERAWDRDVLGELGTEETLDKNEELEQAAFQIISKVILEATEEVLATTVGKIADHVHQASASQLHGQKEERCAPVSQKTAPGQDAAEPALATAEAAVGPSHAALPSPGLPAEDLPPPKTYVSCLTSPLSSPTKERKPKNSAHHLSLAPCPPPATPLGESLHSASVLVEDACMSDNSQGVSSVASSGQCSDSVSTSGLEDSCTETTSSPRDKATTSPLPESTVPFSNGVLKGELSDLGTEDGWTMDAEADHSGGSDGNSMDSVDGCCGLRKTDGFQNAQASSNPKKVDLIIWEIEVPKHLVGRLIGKQGRYVSFLKQTSGAKIYISTLPYTQNVQVCHIEGSQHHVDKALNLIGKKFKELNLTNIYAPPLPSLALPSLPMTSWLMLPDGVTVEVIVVSQVNAGHLFVQQHTHPTFHALRSLDQQMYLCYSQPGIPTLPTPVEITVICAAPGVDGAWWRAQVVASYEETNEVEIRYVDYGGYKRVKVDVLRQIRSDFVTLPFQGAEVLLDSVMPLSDDEHFSPEADAAMSEMTGNTALLAQVTNYSPTGLPLIQLWSVVGDEVVLINRSLVERGLAQWVDSYYTSL</sequence>
<dbReference type="Proteomes" id="UP000472240">
    <property type="component" value="Chromosome 21"/>
</dbReference>
<dbReference type="InParanoid" id="A0A671FHA3"/>
<evidence type="ECO:0000256" key="6">
    <source>
        <dbReference type="ARBA" id="ARBA00022946"/>
    </source>
</evidence>
<evidence type="ECO:0000256" key="14">
    <source>
        <dbReference type="SAM" id="MobiDB-lite"/>
    </source>
</evidence>
<evidence type="ECO:0000256" key="3">
    <source>
        <dbReference type="ARBA" id="ARBA00022692"/>
    </source>
</evidence>
<feature type="compositionally biased region" description="Polar residues" evidence="14">
    <location>
        <begin position="397"/>
        <end position="406"/>
    </location>
</feature>
<dbReference type="PANTHER" id="PTHR22948:SF75">
    <property type="entry name" value="A-KINASE ANCHOR PROTEIN 1, MITOCHONDRIAL"/>
    <property type="match status" value="1"/>
</dbReference>
<keyword evidence="4" id="KW-1000">Mitochondrion outer membrane</keyword>
<dbReference type="Pfam" id="PF10522">
    <property type="entry name" value="RII_binding_1"/>
    <property type="match status" value="1"/>
</dbReference>
<keyword evidence="2" id="KW-0597">Phosphoprotein</keyword>
<dbReference type="AlphaFoldDB" id="A0A671FHA3"/>
<dbReference type="InterPro" id="IPR002999">
    <property type="entry name" value="Tudor"/>
</dbReference>
<evidence type="ECO:0000256" key="5">
    <source>
        <dbReference type="ARBA" id="ARBA00022884"/>
    </source>
</evidence>
<dbReference type="GO" id="GO:0006915">
    <property type="term" value="P:apoptotic process"/>
    <property type="evidence" value="ECO:0007669"/>
    <property type="project" value="Ensembl"/>
</dbReference>
<feature type="compositionally biased region" description="Basic and acidic residues" evidence="14">
    <location>
        <begin position="180"/>
        <end position="193"/>
    </location>
</feature>
<dbReference type="InterPro" id="IPR004088">
    <property type="entry name" value="KH_dom_type_1"/>
</dbReference>
<feature type="compositionally biased region" description="Polar residues" evidence="14">
    <location>
        <begin position="469"/>
        <end position="499"/>
    </location>
</feature>
<reference evidence="17 18" key="2">
    <citation type="journal article" date="2018" name="Annu Rev Anim Biosci">
        <title>Bat Biology, Genomes, and the Bat1K Project: To Generate Chromosome-Level Genomes for All Living Bat Species.</title>
        <authorList>
            <person name="Teeling E.C."/>
            <person name="Vernes S.C."/>
            <person name="Davalos L.M."/>
            <person name="Ray D.A."/>
            <person name="Gilbert M.T.P."/>
            <person name="Myers E."/>
        </authorList>
    </citation>
    <scope>NUCLEOTIDE SEQUENCE</scope>
</reference>
<evidence type="ECO:0000256" key="11">
    <source>
        <dbReference type="ARBA" id="ARBA00075065"/>
    </source>
</evidence>
<evidence type="ECO:0000256" key="4">
    <source>
        <dbReference type="ARBA" id="ARBA00022787"/>
    </source>
</evidence>
<dbReference type="GO" id="GO:0003723">
    <property type="term" value="F:RNA binding"/>
    <property type="evidence" value="ECO:0007669"/>
    <property type="project" value="UniProtKB-UniRule"/>
</dbReference>
<dbReference type="GO" id="GO:0034237">
    <property type="term" value="F:protein kinase A regulatory subunit binding"/>
    <property type="evidence" value="ECO:0007669"/>
    <property type="project" value="Ensembl"/>
</dbReference>
<accession>A0A671FHA3</accession>
<feature type="region of interest" description="Disordered" evidence="14">
    <location>
        <begin position="451"/>
        <end position="505"/>
    </location>
</feature>
<reference evidence="17" key="5">
    <citation type="submission" date="2025-09" db="UniProtKB">
        <authorList>
            <consortium name="Ensembl"/>
        </authorList>
    </citation>
    <scope>IDENTIFICATION</scope>
</reference>
<feature type="compositionally biased region" description="Basic and acidic residues" evidence="14">
    <location>
        <begin position="164"/>
        <end position="173"/>
    </location>
</feature>
<dbReference type="Gene3D" id="3.30.1370.10">
    <property type="entry name" value="K Homology domain, type 1"/>
    <property type="match status" value="1"/>
</dbReference>
<evidence type="ECO:0000259" key="16">
    <source>
        <dbReference type="PROSITE" id="PS50304"/>
    </source>
</evidence>
<evidence type="ECO:0000256" key="1">
    <source>
        <dbReference type="ARBA" id="ARBA00004294"/>
    </source>
</evidence>
<dbReference type="SMART" id="SM00322">
    <property type="entry name" value="KH"/>
    <property type="match status" value="1"/>
</dbReference>
<dbReference type="PANTHER" id="PTHR22948">
    <property type="entry name" value="TUDOR DOMAIN CONTAINING PROTEIN"/>
    <property type="match status" value="1"/>
</dbReference>
<evidence type="ECO:0000256" key="9">
    <source>
        <dbReference type="ARBA" id="ARBA00066134"/>
    </source>
</evidence>
<dbReference type="CDD" id="cd22395">
    <property type="entry name" value="KH-I_AKAP1"/>
    <property type="match status" value="1"/>
</dbReference>
<dbReference type="InterPro" id="IPR036612">
    <property type="entry name" value="KH_dom_type_1_sf"/>
</dbReference>
<keyword evidence="3 15" id="KW-0812">Transmembrane</keyword>
<dbReference type="SUPFAM" id="SSF54791">
    <property type="entry name" value="Eukaryotic type KH-domain (KH-domain type I)"/>
    <property type="match status" value="1"/>
</dbReference>
<dbReference type="PROSITE" id="PS50304">
    <property type="entry name" value="TUDOR"/>
    <property type="match status" value="1"/>
</dbReference>
<dbReference type="OMA" id="CLTNIYT"/>
<dbReference type="Pfam" id="PF00567">
    <property type="entry name" value="TUDOR"/>
    <property type="match status" value="1"/>
</dbReference>
<dbReference type="InterPro" id="IPR050621">
    <property type="entry name" value="Tudor_domain_containing"/>
</dbReference>
<evidence type="ECO:0000256" key="10">
    <source>
        <dbReference type="ARBA" id="ARBA00071500"/>
    </source>
</evidence>
<keyword evidence="7" id="KW-0496">Mitochondrion</keyword>